<evidence type="ECO:0000313" key="1">
    <source>
        <dbReference type="EMBL" id="CCQ90461.1"/>
    </source>
</evidence>
<name>M1YYX0_NITG3</name>
<protein>
    <submittedName>
        <fullName evidence="1">Uncharacterized protein</fullName>
    </submittedName>
</protein>
<dbReference type="InterPro" id="IPR046735">
    <property type="entry name" value="PA2779-like"/>
</dbReference>
<dbReference type="OrthoDB" id="7651521at2"/>
<dbReference type="HOGENOM" id="CLU_1085164_0_0_0"/>
<dbReference type="AlphaFoldDB" id="M1YYX0"/>
<organism evidence="1 2">
    <name type="scientific">Nitrospina gracilis (strain 3/211)</name>
    <dbReference type="NCBI Taxonomy" id="1266370"/>
    <lineage>
        <taxon>Bacteria</taxon>
        <taxon>Pseudomonadati</taxon>
        <taxon>Nitrospinota/Tectimicrobiota group</taxon>
        <taxon>Nitrospinota</taxon>
        <taxon>Nitrospinia</taxon>
        <taxon>Nitrospinales</taxon>
        <taxon>Nitrospinaceae</taxon>
        <taxon>Nitrospina</taxon>
    </lineage>
</organism>
<dbReference type="NCBIfam" id="NF033919">
    <property type="entry name" value="PA2779_fam"/>
    <property type="match status" value="1"/>
</dbReference>
<comment type="caution">
    <text evidence="1">The sequence shown here is derived from an EMBL/GenBank/DDBJ whole genome shotgun (WGS) entry which is preliminary data.</text>
</comment>
<dbReference type="Proteomes" id="UP000011704">
    <property type="component" value="Unassembled WGS sequence"/>
</dbReference>
<dbReference type="Pfam" id="PF20332">
    <property type="entry name" value="DUF6627"/>
    <property type="match status" value="1"/>
</dbReference>
<proteinExistence type="predicted"/>
<accession>M1YYX0</accession>
<dbReference type="RefSeq" id="WP_005007975.1">
    <property type="nucleotide sequence ID" value="NZ_HG422173.1"/>
</dbReference>
<reference evidence="1 2" key="1">
    <citation type="journal article" date="2013" name="Front. Microbiol.">
        <title>The genome of Nitrospina gracilis illuminates the metabolism and evolution of the major marine nitrite oxidizer.</title>
        <authorList>
            <person name="Luecker S."/>
            <person name="Nowka B."/>
            <person name="Rattei T."/>
            <person name="Spieck E."/>
            <person name="and Daims H."/>
        </authorList>
    </citation>
    <scope>NUCLEOTIDE SEQUENCE [LARGE SCALE GENOMIC DNA]</scope>
    <source>
        <strain evidence="1 2">3/211</strain>
    </source>
</reference>
<evidence type="ECO:0000313" key="2">
    <source>
        <dbReference type="Proteomes" id="UP000011704"/>
    </source>
</evidence>
<keyword evidence="2" id="KW-1185">Reference proteome</keyword>
<dbReference type="InParanoid" id="M1YYX0"/>
<dbReference type="EMBL" id="CAQJ01000032">
    <property type="protein sequence ID" value="CCQ90461.1"/>
    <property type="molecule type" value="Genomic_DNA"/>
</dbReference>
<sequence>MNRLDEGARGNLLRGRMMLLSRIMKPISVLLMISMLNLCWMSTCAWATPFSGSVRTETVSKTETHHQHLKKLIQRQEVQKQLHKYGLSQEEALARIDALTDEEVSKIAGQLDQLPAGGYYEIQGGIMAVFAVYAFLAYWIAVDTLVITTKAIGCGITFTCSHLGGWAFVVNGYFYNFYENHWNHTWLHKAFLMKEPDTSLVIENYRVYHEDPLTQNQICHRKVFSEFVSCMGRTVNQHQEEQCQMQKQIDLRDCDE</sequence>
<gene>
    <name evidence="1" type="ORF">NITGR_290060</name>
</gene>